<evidence type="ECO:0000256" key="4">
    <source>
        <dbReference type="RuleBase" id="RU361180"/>
    </source>
</evidence>
<evidence type="ECO:0000256" key="1">
    <source>
        <dbReference type="ARBA" id="ARBA00005615"/>
    </source>
</evidence>
<evidence type="ECO:0000256" key="3">
    <source>
        <dbReference type="ARBA" id="ARBA00023295"/>
    </source>
</evidence>
<dbReference type="InterPro" id="IPR008928">
    <property type="entry name" value="6-hairpin_glycosidase_sf"/>
</dbReference>
<dbReference type="InterPro" id="IPR001661">
    <property type="entry name" value="Glyco_hydro_37"/>
</dbReference>
<dbReference type="GO" id="GO:0004555">
    <property type="term" value="F:alpha,alpha-trehalase activity"/>
    <property type="evidence" value="ECO:0007669"/>
    <property type="project" value="UniProtKB-EC"/>
</dbReference>
<accession>A0A4V1IVI6</accession>
<protein>
    <recommendedName>
        <fullName evidence="4">Trehalase</fullName>
        <ecNumber evidence="4">3.2.1.28</ecNumber>
    </recommendedName>
    <alternativeName>
        <fullName evidence="4">Alpha-trehalose glucohydrolase</fullName>
    </alternativeName>
</protein>
<dbReference type="PRINTS" id="PR00744">
    <property type="entry name" value="GLHYDRLASE37"/>
</dbReference>
<dbReference type="GO" id="GO:0005993">
    <property type="term" value="P:trehalose catabolic process"/>
    <property type="evidence" value="ECO:0007669"/>
    <property type="project" value="TreeGrafter"/>
</dbReference>
<keyword evidence="5" id="KW-0732">Signal</keyword>
<gene>
    <name evidence="6" type="ORF">CXG81DRAFT_8544</name>
</gene>
<dbReference type="Proteomes" id="UP000274922">
    <property type="component" value="Unassembled WGS sequence"/>
</dbReference>
<evidence type="ECO:0000256" key="5">
    <source>
        <dbReference type="SAM" id="SignalP"/>
    </source>
</evidence>
<dbReference type="PROSITE" id="PS00928">
    <property type="entry name" value="TREHALASE_2"/>
    <property type="match status" value="1"/>
</dbReference>
<feature type="signal peptide" evidence="5">
    <location>
        <begin position="1"/>
        <end position="20"/>
    </location>
</feature>
<evidence type="ECO:0000256" key="2">
    <source>
        <dbReference type="ARBA" id="ARBA00022801"/>
    </source>
</evidence>
<dbReference type="PANTHER" id="PTHR23403">
    <property type="entry name" value="TREHALASE"/>
    <property type="match status" value="1"/>
</dbReference>
<dbReference type="Pfam" id="PF01204">
    <property type="entry name" value="Trehalase"/>
    <property type="match status" value="1"/>
</dbReference>
<keyword evidence="3 4" id="KW-0326">Glycosidase</keyword>
<comment type="similarity">
    <text evidence="1 4">Belongs to the glycosyl hydrolase 37 family.</text>
</comment>
<dbReference type="EMBL" id="ML014112">
    <property type="protein sequence ID" value="RKP04189.1"/>
    <property type="molecule type" value="Genomic_DNA"/>
</dbReference>
<dbReference type="STRING" id="1555241.A0A4V1IVI6"/>
<evidence type="ECO:0000313" key="6">
    <source>
        <dbReference type="EMBL" id="RKP04189.1"/>
    </source>
</evidence>
<keyword evidence="2 4" id="KW-0378">Hydrolase</keyword>
<dbReference type="AlphaFoldDB" id="A0A4V1IVI6"/>
<feature type="chain" id="PRO_5020783849" description="Trehalase" evidence="5">
    <location>
        <begin position="21"/>
        <end position="642"/>
    </location>
</feature>
<dbReference type="OrthoDB" id="3542292at2759"/>
<dbReference type="InterPro" id="IPR018232">
    <property type="entry name" value="Glyco_hydro_37_CS"/>
</dbReference>
<evidence type="ECO:0000313" key="7">
    <source>
        <dbReference type="Proteomes" id="UP000274922"/>
    </source>
</evidence>
<name>A0A4V1IVI6_9FUNG</name>
<proteinExistence type="inferred from homology"/>
<dbReference type="Gene3D" id="1.50.10.10">
    <property type="match status" value="1"/>
</dbReference>
<keyword evidence="7" id="KW-1185">Reference proteome</keyword>
<dbReference type="PANTHER" id="PTHR23403:SF1">
    <property type="entry name" value="TREHALASE"/>
    <property type="match status" value="1"/>
</dbReference>
<organism evidence="6 7">
    <name type="scientific">Caulochytrium protostelioides</name>
    <dbReference type="NCBI Taxonomy" id="1555241"/>
    <lineage>
        <taxon>Eukaryota</taxon>
        <taxon>Fungi</taxon>
        <taxon>Fungi incertae sedis</taxon>
        <taxon>Chytridiomycota</taxon>
        <taxon>Chytridiomycota incertae sedis</taxon>
        <taxon>Chytridiomycetes</taxon>
        <taxon>Caulochytriales</taxon>
        <taxon>Caulochytriaceae</taxon>
        <taxon>Caulochytrium</taxon>
    </lineage>
</organism>
<dbReference type="InterPro" id="IPR012341">
    <property type="entry name" value="6hp_glycosidase-like_sf"/>
</dbReference>
<sequence length="642" mass="70748">MAFTAAAVGLVAFTTSSVHAEAGYVMASSNPPCTSQIYCSGPLLDTVQRARLFNDSKTFVDMPTRRGQYEVLSAFDQLGTNATQEDVANFVAENFDSPDGELALVEDLPEWQADPPVLSQIADPHLSIWAKSLNFIWTKLYRISKPHQICNECLSSSITVQRGFIVPGGRFREFYYWDTYWIVLGLLASDLHQIAIDMVENMLDVVETFGFFPNGGRIYYLNRSQPPMLTAMVREVVAATDNVALLRRALPILEMEHDWWMSNRIVAPTFFPNGTLVPTLNATDPGSVDSRFALNAFVVAWEHPRPESYMEDVATTQVFANDTLRRKQAYRDIAAGAESGWDFSTRWLNTTLPDGTHNAAGAQLTDIITSDILPVDLNSILYDMEMTMANFHGRVGTPAGQQYFSHAASRRAEAMDLFLFDPATACWNDARLSTGEQNAEWYPSNVHPMWTGAHGTLSAPFARNGTLCPKLLRDVETYHTGLPSSEVNNTAMQWDFPNVWAPIQHYAVLGLLNNGQRDAAVKLAQQYIDTAFCAWEETGGSENTRQTPLADLRGDMFEKFDARSLGRHGFGGEYKVQTGFGWSNAVALDLMRRFGDELAAPQCTEPGAQGATNSARASTGHATGSLAVATAAVAAVFMALAF</sequence>
<dbReference type="EC" id="3.2.1.28" evidence="4"/>
<dbReference type="SUPFAM" id="SSF48208">
    <property type="entry name" value="Six-hairpin glycosidases"/>
    <property type="match status" value="1"/>
</dbReference>
<reference evidence="7" key="1">
    <citation type="journal article" date="2018" name="Nat. Microbiol.">
        <title>Leveraging single-cell genomics to expand the fungal tree of life.</title>
        <authorList>
            <person name="Ahrendt S.R."/>
            <person name="Quandt C.A."/>
            <person name="Ciobanu D."/>
            <person name="Clum A."/>
            <person name="Salamov A."/>
            <person name="Andreopoulos B."/>
            <person name="Cheng J.F."/>
            <person name="Woyke T."/>
            <person name="Pelin A."/>
            <person name="Henrissat B."/>
            <person name="Reynolds N.K."/>
            <person name="Benny G.L."/>
            <person name="Smith M.E."/>
            <person name="James T.Y."/>
            <person name="Grigoriev I.V."/>
        </authorList>
    </citation>
    <scope>NUCLEOTIDE SEQUENCE [LARGE SCALE GENOMIC DNA]</scope>
    <source>
        <strain evidence="7">ATCC 52028</strain>
    </source>
</reference>
<dbReference type="PROSITE" id="PS00927">
    <property type="entry name" value="TREHALASE_1"/>
    <property type="match status" value="1"/>
</dbReference>
<comment type="catalytic activity">
    <reaction evidence="4">
        <text>alpha,alpha-trehalose + H2O = alpha-D-glucose + beta-D-glucose</text>
        <dbReference type="Rhea" id="RHEA:32675"/>
        <dbReference type="ChEBI" id="CHEBI:15377"/>
        <dbReference type="ChEBI" id="CHEBI:15903"/>
        <dbReference type="ChEBI" id="CHEBI:16551"/>
        <dbReference type="ChEBI" id="CHEBI:17925"/>
        <dbReference type="EC" id="3.2.1.28"/>
    </reaction>
</comment>